<dbReference type="GO" id="GO:0004315">
    <property type="term" value="F:3-oxoacyl-[acyl-carrier-protein] synthase activity"/>
    <property type="evidence" value="ECO:0007669"/>
    <property type="project" value="InterPro"/>
</dbReference>
<evidence type="ECO:0000256" key="2">
    <source>
        <dbReference type="ARBA" id="ARBA00023315"/>
    </source>
</evidence>
<accession>A0A1X7HSX4</accession>
<evidence type="ECO:0000259" key="4">
    <source>
        <dbReference type="Pfam" id="PF08545"/>
    </source>
</evidence>
<dbReference type="GO" id="GO:0044550">
    <property type="term" value="P:secondary metabolite biosynthetic process"/>
    <property type="evidence" value="ECO:0007669"/>
    <property type="project" value="TreeGrafter"/>
</dbReference>
<dbReference type="AlphaFoldDB" id="A0A1X7HSX4"/>
<dbReference type="SUPFAM" id="SSF53901">
    <property type="entry name" value="Thiolase-like"/>
    <property type="match status" value="1"/>
</dbReference>
<keyword evidence="1" id="KW-0808">Transferase</keyword>
<evidence type="ECO:0000259" key="3">
    <source>
        <dbReference type="Pfam" id="PF08541"/>
    </source>
</evidence>
<proteinExistence type="predicted"/>
<dbReference type="PANTHER" id="PTHR34069:SF2">
    <property type="entry name" value="BETA-KETOACYL-[ACYL-CARRIER-PROTEIN] SYNTHASE III"/>
    <property type="match status" value="1"/>
</dbReference>
<dbReference type="STRING" id="1313296.SAMN05661091_5556"/>
<dbReference type="Proteomes" id="UP000192940">
    <property type="component" value="Chromosome I"/>
</dbReference>
<keyword evidence="6" id="KW-1185">Reference proteome</keyword>
<dbReference type="EMBL" id="LT840184">
    <property type="protein sequence ID" value="SMF91742.1"/>
    <property type="molecule type" value="Genomic_DNA"/>
</dbReference>
<dbReference type="Gene3D" id="3.40.47.10">
    <property type="match status" value="1"/>
</dbReference>
<dbReference type="InterPro" id="IPR016039">
    <property type="entry name" value="Thiolase-like"/>
</dbReference>
<dbReference type="GO" id="GO:0006633">
    <property type="term" value="P:fatty acid biosynthetic process"/>
    <property type="evidence" value="ECO:0007669"/>
    <property type="project" value="InterPro"/>
</dbReference>
<dbReference type="InterPro" id="IPR013751">
    <property type="entry name" value="ACP_syn_III_N"/>
</dbReference>
<reference evidence="5 6" key="1">
    <citation type="submission" date="2017-04" db="EMBL/GenBank/DDBJ databases">
        <authorList>
            <person name="Afonso C.L."/>
            <person name="Miller P.J."/>
            <person name="Scott M.A."/>
            <person name="Spackman E."/>
            <person name="Goraichik I."/>
            <person name="Dimitrov K.M."/>
            <person name="Suarez D.L."/>
            <person name="Swayne D.E."/>
        </authorList>
    </citation>
    <scope>NUCLEOTIDE SEQUENCE [LARGE SCALE GENOMIC DNA]</scope>
    <source>
        <strain evidence="5 6">N3/975</strain>
    </source>
</reference>
<gene>
    <name evidence="5" type="ORF">SAMN05661091_5556</name>
</gene>
<feature type="domain" description="Beta-ketoacyl-[acyl-carrier-protein] synthase III C-terminal" evidence="3">
    <location>
        <begin position="239"/>
        <end position="328"/>
    </location>
</feature>
<keyword evidence="2" id="KW-0012">Acyltransferase</keyword>
<evidence type="ECO:0000313" key="5">
    <source>
        <dbReference type="EMBL" id="SMF91742.1"/>
    </source>
</evidence>
<protein>
    <submittedName>
        <fullName evidence="5">3-oxoacyl-[acyl-carrier-protein] synthase-3</fullName>
    </submittedName>
</protein>
<dbReference type="Pfam" id="PF08541">
    <property type="entry name" value="ACP_syn_III_C"/>
    <property type="match status" value="1"/>
</dbReference>
<evidence type="ECO:0000313" key="6">
    <source>
        <dbReference type="Proteomes" id="UP000192940"/>
    </source>
</evidence>
<dbReference type="RefSeq" id="WP_208916148.1">
    <property type="nucleotide sequence ID" value="NZ_LT840184.1"/>
</dbReference>
<name>A0A1X7HSX4_9BACL</name>
<sequence>MQRIRLKSIDIYHPNHSIDNEFYISHYKAKGKDITNFLEFMGRESRYVIDNDTENGLTMGIEAARRVLAKAGLTGEDMDMIMFSTQVPETTYPSNAMFVHAAIQGKSDALVMDSNANCAGMTVAVDHASRYMSGNPDCKRALVIGSDYNTLLCNSEDEITYANYGDAACAVILEQSEEEEGLIDCQYSTHSILPEKIMYPAQGLAKMVKEEADGKSIQWLPFDGHLAMPPTFTLLDKLLSRNGLTAQDVKAYCFSQFSMGNILKIQEHLELDDSQIVYVGDRFGYTGTSSPFIALYEGIESGRIQRGDTVCFWTIGCGFQLVAMLWKY</sequence>
<dbReference type="InterPro" id="IPR013747">
    <property type="entry name" value="ACP_syn_III_C"/>
</dbReference>
<organism evidence="5 6">
    <name type="scientific">Paenibacillus uliginis N3/975</name>
    <dbReference type="NCBI Taxonomy" id="1313296"/>
    <lineage>
        <taxon>Bacteria</taxon>
        <taxon>Bacillati</taxon>
        <taxon>Bacillota</taxon>
        <taxon>Bacilli</taxon>
        <taxon>Bacillales</taxon>
        <taxon>Paenibacillaceae</taxon>
        <taxon>Paenibacillus</taxon>
    </lineage>
</organism>
<dbReference type="PANTHER" id="PTHR34069">
    <property type="entry name" value="3-OXOACYL-[ACYL-CARRIER-PROTEIN] SYNTHASE 3"/>
    <property type="match status" value="1"/>
</dbReference>
<feature type="domain" description="Beta-ketoacyl-[acyl-carrier-protein] synthase III N-terminal" evidence="4">
    <location>
        <begin position="112"/>
        <end position="189"/>
    </location>
</feature>
<dbReference type="Pfam" id="PF08545">
    <property type="entry name" value="ACP_syn_III"/>
    <property type="match status" value="1"/>
</dbReference>
<evidence type="ECO:0000256" key="1">
    <source>
        <dbReference type="ARBA" id="ARBA00022679"/>
    </source>
</evidence>